<comment type="caution">
    <text evidence="1">The sequence shown here is derived from an EMBL/GenBank/DDBJ whole genome shotgun (WGS) entry which is preliminary data.</text>
</comment>
<evidence type="ECO:0000313" key="1">
    <source>
        <dbReference type="EMBL" id="MBH8575866.1"/>
    </source>
</evidence>
<accession>A0A8J7I4W6</accession>
<dbReference type="Proteomes" id="UP000662314">
    <property type="component" value="Unassembled WGS sequence"/>
</dbReference>
<organism evidence="1 2">
    <name type="scientific">Dendronalium phyllosphericum CENA369</name>
    <dbReference type="NCBI Taxonomy" id="1725256"/>
    <lineage>
        <taxon>Bacteria</taxon>
        <taxon>Bacillati</taxon>
        <taxon>Cyanobacteriota</taxon>
        <taxon>Cyanophyceae</taxon>
        <taxon>Nostocales</taxon>
        <taxon>Nostocaceae</taxon>
        <taxon>Dendronalium</taxon>
        <taxon>Dendronalium phyllosphericum</taxon>
    </lineage>
</organism>
<gene>
    <name evidence="1" type="ORF">I8752_23265</name>
</gene>
<evidence type="ECO:0000313" key="2">
    <source>
        <dbReference type="Proteomes" id="UP000662314"/>
    </source>
</evidence>
<dbReference type="AlphaFoldDB" id="A0A8J7I4W6"/>
<keyword evidence="2" id="KW-1185">Reference proteome</keyword>
<dbReference type="RefSeq" id="WP_214434625.1">
    <property type="nucleotide sequence ID" value="NZ_CAWPUQ010000137.1"/>
</dbReference>
<protein>
    <submittedName>
        <fullName evidence="1">Uncharacterized protein</fullName>
    </submittedName>
</protein>
<dbReference type="EMBL" id="JAECZA010000212">
    <property type="protein sequence ID" value="MBH8575866.1"/>
    <property type="molecule type" value="Genomic_DNA"/>
</dbReference>
<sequence length="82" mass="10059">MRTLNYSSSGAHHRKKQIEYYQQLNQNYGFSSSIYIARWDLPILLEEKYRLELEKSLILKWYPLFNQQNRESILWSNYLVQI</sequence>
<proteinExistence type="predicted"/>
<reference evidence="1 2" key="1">
    <citation type="journal article" date="2021" name="Int. J. Syst. Evol. Microbiol.">
        <title>Amazonocrinis nigriterrae gen. nov., sp. nov., Atlanticothrix silvestris gen. nov., sp. nov. and Dendronalium phyllosphericum gen. nov., sp. nov., nostocacean cyanobacteria from Brazilian environments.</title>
        <authorList>
            <person name="Alvarenga D.O."/>
            <person name="Andreote A.P.D."/>
            <person name="Branco L.H.Z."/>
            <person name="Delbaje E."/>
            <person name="Cruz R.B."/>
            <person name="Varani A.M."/>
            <person name="Fiore M.F."/>
        </authorList>
    </citation>
    <scope>NUCLEOTIDE SEQUENCE [LARGE SCALE GENOMIC DNA]</scope>
    <source>
        <strain evidence="1 2">CENA369</strain>
    </source>
</reference>
<name>A0A8J7I4W6_9NOST</name>